<proteinExistence type="predicted"/>
<protein>
    <submittedName>
        <fullName evidence="1">Uncharacterized protein</fullName>
    </submittedName>
</protein>
<evidence type="ECO:0000313" key="2">
    <source>
        <dbReference type="Proteomes" id="UP000270988"/>
    </source>
</evidence>
<reference evidence="1 2" key="1">
    <citation type="submission" date="2018-12" db="EMBL/GenBank/DDBJ databases">
        <authorList>
            <consortium name="Pathogen Informatics"/>
        </authorList>
    </citation>
    <scope>NUCLEOTIDE SEQUENCE [LARGE SCALE GENOMIC DNA]</scope>
    <source>
        <strain evidence="1 2">NCTC10918</strain>
    </source>
</reference>
<name>A0A448PQS1_9MICC</name>
<evidence type="ECO:0000313" key="1">
    <source>
        <dbReference type="EMBL" id="VEJ30997.1"/>
    </source>
</evidence>
<dbReference type="EMBL" id="LR134521">
    <property type="protein sequence ID" value="VEJ30997.1"/>
    <property type="molecule type" value="Genomic_DNA"/>
</dbReference>
<sequence length="42" mass="4765">MYIKARFMKMNSFADCTHGLIYGKYRDVLSGARLVTPPEVAL</sequence>
<gene>
    <name evidence="1" type="ORF">NCTC10918_02289</name>
</gene>
<dbReference type="AlphaFoldDB" id="A0A448PQS1"/>
<organism evidence="1 2">
    <name type="scientific">Rothia dentocariosa</name>
    <dbReference type="NCBI Taxonomy" id="2047"/>
    <lineage>
        <taxon>Bacteria</taxon>
        <taxon>Bacillati</taxon>
        <taxon>Actinomycetota</taxon>
        <taxon>Actinomycetes</taxon>
        <taxon>Micrococcales</taxon>
        <taxon>Micrococcaceae</taxon>
        <taxon>Rothia</taxon>
    </lineage>
</organism>
<accession>A0A448PQS1</accession>
<dbReference type="Proteomes" id="UP000270988">
    <property type="component" value="Chromosome"/>
</dbReference>